<dbReference type="PANTHER" id="PTHR43140:SF1">
    <property type="entry name" value="TYPE I RESTRICTION ENZYME ECOKI SPECIFICITY SUBUNIT"/>
    <property type="match status" value="1"/>
</dbReference>
<dbReference type="RefSeq" id="WP_132953666.1">
    <property type="nucleotide sequence ID" value="NZ_CP091507.1"/>
</dbReference>
<keyword evidence="3" id="KW-0238">DNA-binding</keyword>
<dbReference type="Proteomes" id="UP000829756">
    <property type="component" value="Chromosome"/>
</dbReference>
<evidence type="ECO:0000313" key="5">
    <source>
        <dbReference type="EMBL" id="TCP06869.1"/>
    </source>
</evidence>
<feature type="domain" description="Type I restriction modification DNA specificity" evidence="4">
    <location>
        <begin position="226"/>
        <end position="398"/>
    </location>
</feature>
<evidence type="ECO:0000256" key="3">
    <source>
        <dbReference type="ARBA" id="ARBA00023125"/>
    </source>
</evidence>
<dbReference type="AlphaFoldDB" id="A0AAE9GUG2"/>
<dbReference type="InterPro" id="IPR044946">
    <property type="entry name" value="Restrct_endonuc_typeI_TRD_sf"/>
</dbReference>
<protein>
    <submittedName>
        <fullName evidence="6">Restriction endonuclease subunit S</fullName>
    </submittedName>
    <submittedName>
        <fullName evidence="5">Type I restriction enzyme S subunit</fullName>
    </submittedName>
</protein>
<dbReference type="GO" id="GO:0009307">
    <property type="term" value="P:DNA restriction-modification system"/>
    <property type="evidence" value="ECO:0007669"/>
    <property type="project" value="UniProtKB-KW"/>
</dbReference>
<feature type="domain" description="Type I restriction modification DNA specificity" evidence="4">
    <location>
        <begin position="95"/>
        <end position="173"/>
    </location>
</feature>
<evidence type="ECO:0000256" key="2">
    <source>
        <dbReference type="ARBA" id="ARBA00022747"/>
    </source>
</evidence>
<evidence type="ECO:0000313" key="6">
    <source>
        <dbReference type="EMBL" id="UOO80195.1"/>
    </source>
</evidence>
<comment type="similarity">
    <text evidence="1">Belongs to the type-I restriction system S methylase family.</text>
</comment>
<dbReference type="EMBL" id="CP091507">
    <property type="protein sequence ID" value="UOO80195.1"/>
    <property type="molecule type" value="Genomic_DNA"/>
</dbReference>
<dbReference type="InterPro" id="IPR000055">
    <property type="entry name" value="Restrct_endonuc_typeI_TRD"/>
</dbReference>
<evidence type="ECO:0000313" key="8">
    <source>
        <dbReference type="Proteomes" id="UP000829756"/>
    </source>
</evidence>
<dbReference type="Gene3D" id="3.90.220.20">
    <property type="entry name" value="DNA methylase specificity domains"/>
    <property type="match status" value="2"/>
</dbReference>
<reference evidence="6" key="2">
    <citation type="submission" date="2021-12" db="EMBL/GenBank/DDBJ databases">
        <authorList>
            <person name="Veyrier F.J."/>
        </authorList>
    </citation>
    <scope>NUCLEOTIDE SEQUENCE</scope>
    <source>
        <strain evidence="6">1258/02</strain>
    </source>
</reference>
<keyword evidence="7" id="KW-1185">Reference proteome</keyword>
<keyword evidence="6" id="KW-0255">Endonuclease</keyword>
<organism evidence="6 8">
    <name type="scientific">Uruburuella suis</name>
    <dbReference type="NCBI Taxonomy" id="252130"/>
    <lineage>
        <taxon>Bacteria</taxon>
        <taxon>Pseudomonadati</taxon>
        <taxon>Pseudomonadota</taxon>
        <taxon>Betaproteobacteria</taxon>
        <taxon>Neisseriales</taxon>
        <taxon>Neisseriaceae</taxon>
        <taxon>Uruburuella</taxon>
    </lineage>
</organism>
<dbReference type="EMBL" id="SLXE01000010">
    <property type="protein sequence ID" value="TCP06869.1"/>
    <property type="molecule type" value="Genomic_DNA"/>
</dbReference>
<evidence type="ECO:0000313" key="7">
    <source>
        <dbReference type="Proteomes" id="UP000294721"/>
    </source>
</evidence>
<dbReference type="REBASE" id="610341">
    <property type="entry name" value="S.Usu17474ORF4065P"/>
</dbReference>
<evidence type="ECO:0000259" key="4">
    <source>
        <dbReference type="Pfam" id="PF01420"/>
    </source>
</evidence>
<keyword evidence="2" id="KW-0680">Restriction system</keyword>
<dbReference type="InterPro" id="IPR051212">
    <property type="entry name" value="Type-I_RE_S_subunit"/>
</dbReference>
<dbReference type="SUPFAM" id="SSF116734">
    <property type="entry name" value="DNA methylase specificity domain"/>
    <property type="match status" value="2"/>
</dbReference>
<accession>A0AAE9GUG2</accession>
<keyword evidence="6" id="KW-0378">Hydrolase</keyword>
<dbReference type="GO" id="GO:0004519">
    <property type="term" value="F:endonuclease activity"/>
    <property type="evidence" value="ECO:0007669"/>
    <property type="project" value="UniProtKB-KW"/>
</dbReference>
<sequence>MEFKQYPSYKNSGVEWLGGVPEHWVGSKFKYIFQEKQHTKNMNLPFGAISFGSVVYKEDKANLTDELKENYQEVLQGEFLVNPLNLNYDLKSLRTALSKIDVVVSSGYFVLKLKNNTFNKRYLEYLLYIFDIRKMKTLGAGIRQTLTFRDMAVCDVAIPSACEQTQIASFLDYETFRIDNLIAKQEKLIELLEEQRKSIISHAVTKGLNPNAPMKDSGVEWLGEVPEHWQQKPIWSLFKRIKRTNFPTERLLSVYRDYGVIPKDSRDDNHNRASEDLTPYQLVCANDLVINKMKAWQGSIAISELRGIVSPAYYIYQPKAEYHSKYIHFLIRSAYYIQSYKNYSKGIRVNQWDLESEAFTHIDLLLPSLDEQQKIVAFLDTETARIDNLISKQKSLIEKLKEYRTSIISHAVTGKIDVREFGA</sequence>
<reference evidence="5 7" key="1">
    <citation type="submission" date="2019-03" db="EMBL/GenBank/DDBJ databases">
        <title>Genomic Encyclopedia of Type Strains, Phase IV (KMG-IV): sequencing the most valuable type-strain genomes for metagenomic binning, comparative biology and taxonomic classification.</title>
        <authorList>
            <person name="Goeker M."/>
        </authorList>
    </citation>
    <scope>NUCLEOTIDE SEQUENCE [LARGE SCALE GENOMIC DNA]</scope>
    <source>
        <strain evidence="5 7">DSM 17474</strain>
    </source>
</reference>
<keyword evidence="6" id="KW-0540">Nuclease</keyword>
<name>A0AAE9GUG2_9NEIS</name>
<evidence type="ECO:0000256" key="1">
    <source>
        <dbReference type="ARBA" id="ARBA00010923"/>
    </source>
</evidence>
<proteinExistence type="inferred from homology"/>
<dbReference type="KEGG" id="usu:LVJ78_04070"/>
<gene>
    <name evidence="5" type="ORF">EV680_11052</name>
    <name evidence="6" type="ORF">LVJ78_04070</name>
</gene>
<dbReference type="PANTHER" id="PTHR43140">
    <property type="entry name" value="TYPE-1 RESTRICTION ENZYME ECOKI SPECIFICITY PROTEIN"/>
    <property type="match status" value="1"/>
</dbReference>
<dbReference type="GO" id="GO:0003677">
    <property type="term" value="F:DNA binding"/>
    <property type="evidence" value="ECO:0007669"/>
    <property type="project" value="UniProtKB-KW"/>
</dbReference>
<dbReference type="Pfam" id="PF01420">
    <property type="entry name" value="Methylase_S"/>
    <property type="match status" value="2"/>
</dbReference>
<dbReference type="Proteomes" id="UP000294721">
    <property type="component" value="Unassembled WGS sequence"/>
</dbReference>
<reference evidence="6" key="3">
    <citation type="journal article" date="2022" name="Res Sq">
        <title>Evolution of multicellular longitudinally dividing oral cavity symbionts (Neisseriaceae).</title>
        <authorList>
            <person name="Nyongesa S."/>
            <person name="Weber P."/>
            <person name="Bernet E."/>
            <person name="Pullido F."/>
            <person name="Nieckarz M."/>
            <person name="Delaby M."/>
            <person name="Nieves C."/>
            <person name="Viehboeck T."/>
            <person name="Krause N."/>
            <person name="Rivera-Millot A."/>
            <person name="Nakamura A."/>
            <person name="Vischer N."/>
            <person name="VanNieuwenhze M."/>
            <person name="Brun Y."/>
            <person name="Cava F."/>
            <person name="Bulgheresi S."/>
            <person name="Veyrier F."/>
        </authorList>
    </citation>
    <scope>NUCLEOTIDE SEQUENCE</scope>
    <source>
        <strain evidence="6">1258/02</strain>
    </source>
</reference>